<dbReference type="GO" id="GO:0005743">
    <property type="term" value="C:mitochondrial inner membrane"/>
    <property type="evidence" value="ECO:0007669"/>
    <property type="project" value="UniProtKB-SubCell"/>
</dbReference>
<feature type="transmembrane region" description="Helical" evidence="6">
    <location>
        <begin position="35"/>
        <end position="55"/>
    </location>
</feature>
<reference evidence="7 8" key="1">
    <citation type="submission" date="2018-08" db="EMBL/GenBank/DDBJ databases">
        <title>Genome and evolution of the arbuscular mycorrhizal fungus Diversispora epigaea (formerly Glomus versiforme) and its bacterial endosymbionts.</title>
        <authorList>
            <person name="Sun X."/>
            <person name="Fei Z."/>
            <person name="Harrison M."/>
        </authorList>
    </citation>
    <scope>NUCLEOTIDE SEQUENCE [LARGE SCALE GENOMIC DNA]</scope>
    <source>
        <strain evidence="7 8">IT104</strain>
    </source>
</reference>
<organism evidence="7 8">
    <name type="scientific">Diversispora epigaea</name>
    <dbReference type="NCBI Taxonomy" id="1348612"/>
    <lineage>
        <taxon>Eukaryota</taxon>
        <taxon>Fungi</taxon>
        <taxon>Fungi incertae sedis</taxon>
        <taxon>Mucoromycota</taxon>
        <taxon>Glomeromycotina</taxon>
        <taxon>Glomeromycetes</taxon>
        <taxon>Diversisporales</taxon>
        <taxon>Diversisporaceae</taxon>
        <taxon>Diversispora</taxon>
    </lineage>
</organism>
<keyword evidence="5 6" id="KW-0472">Membrane</keyword>
<evidence type="ECO:0000256" key="3">
    <source>
        <dbReference type="ARBA" id="ARBA00022792"/>
    </source>
</evidence>
<evidence type="ECO:0000313" key="7">
    <source>
        <dbReference type="EMBL" id="RHZ47136.1"/>
    </source>
</evidence>
<comment type="similarity">
    <text evidence="2">Belongs to the cytochrome c oxidase VIIa family.</text>
</comment>
<proteinExistence type="inferred from homology"/>
<keyword evidence="3" id="KW-0999">Mitochondrion inner membrane</keyword>
<evidence type="ECO:0000313" key="8">
    <source>
        <dbReference type="Proteomes" id="UP000266861"/>
    </source>
</evidence>
<dbReference type="GO" id="GO:0045277">
    <property type="term" value="C:respiratory chain complex IV"/>
    <property type="evidence" value="ECO:0007669"/>
    <property type="project" value="InterPro"/>
</dbReference>
<protein>
    <submittedName>
        <fullName evidence="7">Uncharacterized protein</fullName>
    </submittedName>
</protein>
<evidence type="ECO:0000256" key="2">
    <source>
        <dbReference type="ARBA" id="ARBA00009331"/>
    </source>
</evidence>
<dbReference type="Pfam" id="PF02238">
    <property type="entry name" value="COX7a"/>
    <property type="match status" value="1"/>
</dbReference>
<keyword evidence="8" id="KW-1185">Reference proteome</keyword>
<dbReference type="Proteomes" id="UP000266861">
    <property type="component" value="Unassembled WGS sequence"/>
</dbReference>
<accession>A0A397GCI9</accession>
<evidence type="ECO:0000256" key="6">
    <source>
        <dbReference type="SAM" id="Phobius"/>
    </source>
</evidence>
<dbReference type="AlphaFoldDB" id="A0A397GCI9"/>
<keyword evidence="6" id="KW-1133">Transmembrane helix</keyword>
<dbReference type="OrthoDB" id="5511599at2759"/>
<dbReference type="EMBL" id="PQFF01000495">
    <property type="protein sequence ID" value="RHZ47136.1"/>
    <property type="molecule type" value="Genomic_DNA"/>
</dbReference>
<comment type="caution">
    <text evidence="7">The sequence shown here is derived from an EMBL/GenBank/DDBJ whole genome shotgun (WGS) entry which is preliminary data.</text>
</comment>
<gene>
    <name evidence="7" type="ORF">Glove_590g12</name>
</gene>
<dbReference type="Gene3D" id="4.10.91.10">
    <property type="entry name" value="Cytochrome c oxidase, subunit VIIa"/>
    <property type="match status" value="1"/>
</dbReference>
<name>A0A397GCI9_9GLOM</name>
<evidence type="ECO:0000256" key="5">
    <source>
        <dbReference type="ARBA" id="ARBA00023136"/>
    </source>
</evidence>
<dbReference type="GO" id="GO:0006123">
    <property type="term" value="P:mitochondrial electron transport, cytochrome c to oxygen"/>
    <property type="evidence" value="ECO:0007669"/>
    <property type="project" value="InterPro"/>
</dbReference>
<keyword evidence="6" id="KW-0812">Transmembrane</keyword>
<dbReference type="InterPro" id="IPR039297">
    <property type="entry name" value="COX7a"/>
</dbReference>
<keyword evidence="4" id="KW-0496">Mitochondrion</keyword>
<dbReference type="SUPFAM" id="SSF81419">
    <property type="entry name" value="Mitochondrial cytochrome c oxidase subunit VIIa"/>
    <property type="match status" value="1"/>
</dbReference>
<sequence>MSWLLRQNRVIEKQRFFQATDEPIWLRGGRARKPFLAIYFTTIGVGFLGALYGTVRLIQGKK</sequence>
<dbReference type="InterPro" id="IPR036539">
    <property type="entry name" value="Cyt_c_oxidase_su7a_sf"/>
</dbReference>
<dbReference type="STRING" id="1348612.A0A397GCI9"/>
<comment type="subcellular location">
    <subcellularLocation>
        <location evidence="1">Mitochondrion inner membrane</location>
    </subcellularLocation>
</comment>
<evidence type="ECO:0000256" key="1">
    <source>
        <dbReference type="ARBA" id="ARBA00004273"/>
    </source>
</evidence>
<evidence type="ECO:0000256" key="4">
    <source>
        <dbReference type="ARBA" id="ARBA00023128"/>
    </source>
</evidence>